<evidence type="ECO:0000313" key="2">
    <source>
        <dbReference type="EnsemblMetazoa" id="XP_028133553.2"/>
    </source>
</evidence>
<reference evidence="2" key="1">
    <citation type="submission" date="2025-05" db="UniProtKB">
        <authorList>
            <consortium name="EnsemblMetazoa"/>
        </authorList>
    </citation>
    <scope>IDENTIFICATION</scope>
</reference>
<name>A0ABM5IIF5_DIAVI</name>
<accession>A0ABM5IIF5</accession>
<dbReference type="GeneID" id="114328793"/>
<feature type="signal peptide" evidence="1">
    <location>
        <begin position="1"/>
        <end position="15"/>
    </location>
</feature>
<keyword evidence="3" id="KW-1185">Reference proteome</keyword>
<dbReference type="EnsemblMetazoa" id="XM_028277752.2">
    <property type="protein sequence ID" value="XP_028133553.2"/>
    <property type="gene ID" value="LOC114328793"/>
</dbReference>
<dbReference type="RefSeq" id="XP_028133553.2">
    <property type="nucleotide sequence ID" value="XM_028277752.2"/>
</dbReference>
<keyword evidence="1" id="KW-0732">Signal</keyword>
<evidence type="ECO:0000313" key="3">
    <source>
        <dbReference type="Proteomes" id="UP001652700"/>
    </source>
</evidence>
<evidence type="ECO:0000256" key="1">
    <source>
        <dbReference type="SAM" id="SignalP"/>
    </source>
</evidence>
<sequence length="528" mass="61662">MKWLVLLSVVTLSTALPTLRGRHLSIGDDGTVTLIGSNGFEIDIFKSVTDPSIVDVILRSPRGPTRSFQIDEVNNIREVSDRNVFGYSRYHDFNQADILAQIFRQYQGSIAENQYYSLLNRIQLLVEGGVLNEAIYDVLREWNQYNLQDVSDIVPSQHRENILPINEQWNLDRETLIQPLQSTLEEIREKRQLQQELLKSGKYFDLEDENLDLLLGEKYNTDKILKLIYKEQIGQLPINPSNVLLMRPNGEDKPLDVNFVDKFVKNEDSINLKIQEFIDNKDIASPYLIFKQRLLNIEVEKFIQQLAYHQNLINRQIEQYIGQSEVIPNELVYQQRLIFKQAYPLLQKLTEDVLFINRKIIELRGKGILAEREFFVQQKINSLLSQQLIKLLLVQQIHLKQQIQSLIPKADAVSRDLVLFQQATQEQLQDTIHSLIKQLLLEQSSFKDLVEKCIQEGTAIPQEFISHYYIIHKELLQLIAQGDTIPKAIWYQQYVMHQQIVFFLKQANLMTQPIFPLQPKNLLQQLPY</sequence>
<proteinExistence type="predicted"/>
<dbReference type="Proteomes" id="UP001652700">
    <property type="component" value="Unplaced"/>
</dbReference>
<feature type="chain" id="PRO_5046963316" evidence="1">
    <location>
        <begin position="16"/>
        <end position="528"/>
    </location>
</feature>
<organism evidence="2 3">
    <name type="scientific">Diabrotica virgifera virgifera</name>
    <name type="common">western corn rootworm</name>
    <dbReference type="NCBI Taxonomy" id="50390"/>
    <lineage>
        <taxon>Eukaryota</taxon>
        <taxon>Metazoa</taxon>
        <taxon>Ecdysozoa</taxon>
        <taxon>Arthropoda</taxon>
        <taxon>Hexapoda</taxon>
        <taxon>Insecta</taxon>
        <taxon>Pterygota</taxon>
        <taxon>Neoptera</taxon>
        <taxon>Endopterygota</taxon>
        <taxon>Coleoptera</taxon>
        <taxon>Polyphaga</taxon>
        <taxon>Cucujiformia</taxon>
        <taxon>Chrysomeloidea</taxon>
        <taxon>Chrysomelidae</taxon>
        <taxon>Galerucinae</taxon>
        <taxon>Diabroticina</taxon>
        <taxon>Diabroticites</taxon>
        <taxon>Diabrotica</taxon>
    </lineage>
</organism>
<protein>
    <submittedName>
        <fullName evidence="2">Uncharacterized protein</fullName>
    </submittedName>
</protein>